<proteinExistence type="inferred from homology"/>
<dbReference type="FunFam" id="3.40.190.80:FF:000001">
    <property type="entry name" value="Fructose-1,6-bisphosphatase class 1"/>
    <property type="match status" value="1"/>
</dbReference>
<dbReference type="EC" id="3.1.3.11" evidence="5"/>
<dbReference type="Gene3D" id="3.40.190.80">
    <property type="match status" value="1"/>
</dbReference>
<dbReference type="PIRSF" id="PIRSF000904">
    <property type="entry name" value="FBPtase_SBPase"/>
    <property type="match status" value="1"/>
</dbReference>
<evidence type="ECO:0000256" key="1">
    <source>
        <dbReference type="ARBA" id="ARBA00001273"/>
    </source>
</evidence>
<dbReference type="Pfam" id="PF18913">
    <property type="entry name" value="FBPase_C"/>
    <property type="match status" value="1"/>
</dbReference>
<dbReference type="EMBL" id="KV918884">
    <property type="protein sequence ID" value="OSX75977.1"/>
    <property type="molecule type" value="Genomic_DNA"/>
</dbReference>
<organism evidence="15 16">
    <name type="scientific">Porphyra umbilicalis</name>
    <name type="common">Purple laver</name>
    <name type="synonym">Red alga</name>
    <dbReference type="NCBI Taxonomy" id="2786"/>
    <lineage>
        <taxon>Eukaryota</taxon>
        <taxon>Rhodophyta</taxon>
        <taxon>Bangiophyceae</taxon>
        <taxon>Bangiales</taxon>
        <taxon>Bangiaceae</taxon>
        <taxon>Porphyra</taxon>
    </lineage>
</organism>
<dbReference type="PANTHER" id="PTHR11556:SF1">
    <property type="entry name" value="FRUCTOSE-BISPHOSPHATASE"/>
    <property type="match status" value="1"/>
</dbReference>
<evidence type="ECO:0000256" key="4">
    <source>
        <dbReference type="ARBA" id="ARBA00011881"/>
    </source>
</evidence>
<dbReference type="GO" id="GO:0042132">
    <property type="term" value="F:fructose 1,6-bisphosphate 1-phosphatase activity"/>
    <property type="evidence" value="ECO:0007669"/>
    <property type="project" value="UniProtKB-EC"/>
</dbReference>
<dbReference type="OrthoDB" id="10256725at2759"/>
<keyword evidence="9 12" id="KW-0119">Carbohydrate metabolism</keyword>
<dbReference type="GO" id="GO:0006094">
    <property type="term" value="P:gluconeogenesis"/>
    <property type="evidence" value="ECO:0007669"/>
    <property type="project" value="TreeGrafter"/>
</dbReference>
<feature type="domain" description="Fructose-1-6-bisphosphatase class I N-terminal" evidence="13">
    <location>
        <begin position="67"/>
        <end position="274"/>
    </location>
</feature>
<dbReference type="NCBIfam" id="NF006778">
    <property type="entry name" value="PRK09293.1-1"/>
    <property type="match status" value="1"/>
</dbReference>
<evidence type="ECO:0000256" key="2">
    <source>
        <dbReference type="ARBA" id="ARBA00001946"/>
    </source>
</evidence>
<evidence type="ECO:0000313" key="15">
    <source>
        <dbReference type="EMBL" id="OSX75977.1"/>
    </source>
</evidence>
<evidence type="ECO:0000256" key="12">
    <source>
        <dbReference type="RuleBase" id="RU000508"/>
    </source>
</evidence>
<keyword evidence="16" id="KW-1185">Reference proteome</keyword>
<dbReference type="Gene3D" id="3.30.540.10">
    <property type="entry name" value="Fructose-1,6-Bisphosphatase, subunit A, domain 1"/>
    <property type="match status" value="1"/>
</dbReference>
<dbReference type="Pfam" id="PF00316">
    <property type="entry name" value="FBPase"/>
    <property type="match status" value="1"/>
</dbReference>
<dbReference type="HAMAP" id="MF_01855">
    <property type="entry name" value="FBPase_class1"/>
    <property type="match status" value="1"/>
</dbReference>
<comment type="similarity">
    <text evidence="3 12">Belongs to the FBPase class 1 family.</text>
</comment>
<keyword evidence="7 12" id="KW-0378">Hydrolase</keyword>
<dbReference type="InterPro" id="IPR033391">
    <property type="entry name" value="FBPase_N"/>
</dbReference>
<dbReference type="FunFam" id="3.30.540.10:FF:000002">
    <property type="entry name" value="Fructose-1,6-bisphosphatase class 1"/>
    <property type="match status" value="1"/>
</dbReference>
<dbReference type="PRINTS" id="PR00115">
    <property type="entry name" value="F16BPHPHTASE"/>
</dbReference>
<comment type="subunit">
    <text evidence="4">Homotetramer.</text>
</comment>
<dbReference type="InterPro" id="IPR044015">
    <property type="entry name" value="FBPase_C_dom"/>
</dbReference>
<dbReference type="Proteomes" id="UP000218209">
    <property type="component" value="Unassembled WGS sequence"/>
</dbReference>
<dbReference type="AlphaFoldDB" id="A0A1X6P555"/>
<dbReference type="GO" id="GO:0005986">
    <property type="term" value="P:sucrose biosynthetic process"/>
    <property type="evidence" value="ECO:0007669"/>
    <property type="project" value="TreeGrafter"/>
</dbReference>
<gene>
    <name evidence="15" type="ORF">BU14_0214s0001</name>
</gene>
<comment type="catalytic activity">
    <reaction evidence="1">
        <text>beta-D-fructose 1,6-bisphosphate + H2O = beta-D-fructose 6-phosphate + phosphate</text>
        <dbReference type="Rhea" id="RHEA:11064"/>
        <dbReference type="ChEBI" id="CHEBI:15377"/>
        <dbReference type="ChEBI" id="CHEBI:32966"/>
        <dbReference type="ChEBI" id="CHEBI:43474"/>
        <dbReference type="ChEBI" id="CHEBI:57634"/>
        <dbReference type="EC" id="3.1.3.11"/>
    </reaction>
</comment>
<feature type="domain" description="Fructose-1-6-bisphosphatase class 1 C-terminal" evidence="14">
    <location>
        <begin position="278"/>
        <end position="408"/>
    </location>
</feature>
<dbReference type="PIRSF" id="PIRSF500210">
    <property type="entry name" value="FBPtase"/>
    <property type="match status" value="1"/>
</dbReference>
<keyword evidence="6" id="KW-0479">Metal-binding</keyword>
<name>A0A1X6P555_PORUM</name>
<evidence type="ECO:0000256" key="5">
    <source>
        <dbReference type="ARBA" id="ARBA00013093"/>
    </source>
</evidence>
<keyword evidence="8" id="KW-0460">Magnesium</keyword>
<dbReference type="InterPro" id="IPR020548">
    <property type="entry name" value="Fructose_bisphosphatase_AS"/>
</dbReference>
<dbReference type="SUPFAM" id="SSF56655">
    <property type="entry name" value="Carbohydrate phosphatase"/>
    <property type="match status" value="1"/>
</dbReference>
<evidence type="ECO:0000256" key="11">
    <source>
        <dbReference type="ARBA" id="ARBA00032973"/>
    </source>
</evidence>
<evidence type="ECO:0000259" key="13">
    <source>
        <dbReference type="Pfam" id="PF00316"/>
    </source>
</evidence>
<reference evidence="15 16" key="1">
    <citation type="submission" date="2017-03" db="EMBL/GenBank/DDBJ databases">
        <title>WGS assembly of Porphyra umbilicalis.</title>
        <authorList>
            <person name="Brawley S.H."/>
            <person name="Blouin N.A."/>
            <person name="Ficko-Blean E."/>
            <person name="Wheeler G.L."/>
            <person name="Lohr M."/>
            <person name="Goodson H.V."/>
            <person name="Jenkins J.W."/>
            <person name="Blaby-Haas C.E."/>
            <person name="Helliwell K.E."/>
            <person name="Chan C."/>
            <person name="Marriage T."/>
            <person name="Bhattacharya D."/>
            <person name="Klein A.S."/>
            <person name="Badis Y."/>
            <person name="Brodie J."/>
            <person name="Cao Y."/>
            <person name="Collen J."/>
            <person name="Dittami S.M."/>
            <person name="Gachon C.M."/>
            <person name="Green B.R."/>
            <person name="Karpowicz S."/>
            <person name="Kim J.W."/>
            <person name="Kudahl U."/>
            <person name="Lin S."/>
            <person name="Michel G."/>
            <person name="Mittag M."/>
            <person name="Olson B.J."/>
            <person name="Pangilinan J."/>
            <person name="Peng Y."/>
            <person name="Qiu H."/>
            <person name="Shu S."/>
            <person name="Singer J.T."/>
            <person name="Smith A.G."/>
            <person name="Sprecher B.N."/>
            <person name="Wagner V."/>
            <person name="Wang W."/>
            <person name="Wang Z.-Y."/>
            <person name="Yan J."/>
            <person name="Yarish C."/>
            <person name="Zoeuner-Riek S."/>
            <person name="Zhuang Y."/>
            <person name="Zou Y."/>
            <person name="Lindquist E.A."/>
            <person name="Grimwood J."/>
            <person name="Barry K."/>
            <person name="Rokhsar D.S."/>
            <person name="Schmutz J."/>
            <person name="Stiller J.W."/>
            <person name="Grossman A.R."/>
            <person name="Prochnik S.E."/>
        </authorList>
    </citation>
    <scope>NUCLEOTIDE SEQUENCE [LARGE SCALE GENOMIC DNA]</scope>
    <source>
        <strain evidence="15">4086291</strain>
    </source>
</reference>
<comment type="pathway">
    <text evidence="10">Carbohydrate biosynthesis.</text>
</comment>
<dbReference type="GO" id="GO:0030388">
    <property type="term" value="P:fructose 1,6-bisphosphate metabolic process"/>
    <property type="evidence" value="ECO:0007669"/>
    <property type="project" value="TreeGrafter"/>
</dbReference>
<dbReference type="GO" id="GO:0006002">
    <property type="term" value="P:fructose 6-phosphate metabolic process"/>
    <property type="evidence" value="ECO:0007669"/>
    <property type="project" value="TreeGrafter"/>
</dbReference>
<dbReference type="GO" id="GO:0006000">
    <property type="term" value="P:fructose metabolic process"/>
    <property type="evidence" value="ECO:0007669"/>
    <property type="project" value="TreeGrafter"/>
</dbReference>
<dbReference type="GO" id="GO:0046872">
    <property type="term" value="F:metal ion binding"/>
    <property type="evidence" value="ECO:0007669"/>
    <property type="project" value="UniProtKB-KW"/>
</dbReference>
<sequence>MFAFVTGTAGLLSGAAVARGTGLARIQPRVTRTLATAAVKPGVAAALRMVATPSKREQFVDMDESPMTLTRFMIQEAVESLDSEHLRDMQNLMASIQMACKKISSLVSRAGISNLTGYEDGGSINIQGEEQKKLDVLSNDVLKHALKWQGGKLGIIASEEEDEPVMVDEMASGNYIAVFDPLDGSSNIDAGIATGTIFGIFAESSSCLPSDTDGGDLDDATLTCLANTMQPGSSLVAAGYCMYSSSCMMVLTTGAGVNGFTLDPQIGEFVLTHPNITIPKRGKIYSFNEANEPAWDPILREYISNLKTGKNVSSTAYSSRYIGSMVADVHRTLMYGGIFGYPADKKNPNGKLRLLYECAPMSFLVEQAGGMSTTGKERVLDVIPNAVHQRLPLILGSADDVQELLDMYASHE</sequence>
<dbReference type="InterPro" id="IPR028343">
    <property type="entry name" value="FBPtase"/>
</dbReference>
<dbReference type="NCBIfam" id="NF006779">
    <property type="entry name" value="PRK09293.1-3"/>
    <property type="match status" value="1"/>
</dbReference>
<dbReference type="PROSITE" id="PS00124">
    <property type="entry name" value="FBPASE"/>
    <property type="match status" value="1"/>
</dbReference>
<dbReference type="PANTHER" id="PTHR11556">
    <property type="entry name" value="FRUCTOSE-1,6-BISPHOSPHATASE-RELATED"/>
    <property type="match status" value="1"/>
</dbReference>
<accession>A0A1X6P555</accession>
<evidence type="ECO:0000256" key="3">
    <source>
        <dbReference type="ARBA" id="ARBA00010941"/>
    </source>
</evidence>
<dbReference type="GO" id="GO:0005829">
    <property type="term" value="C:cytosol"/>
    <property type="evidence" value="ECO:0007669"/>
    <property type="project" value="TreeGrafter"/>
</dbReference>
<evidence type="ECO:0000313" key="16">
    <source>
        <dbReference type="Proteomes" id="UP000218209"/>
    </source>
</evidence>
<comment type="cofactor">
    <cofactor evidence="2">
        <name>Mg(2+)</name>
        <dbReference type="ChEBI" id="CHEBI:18420"/>
    </cofactor>
</comment>
<evidence type="ECO:0000259" key="14">
    <source>
        <dbReference type="Pfam" id="PF18913"/>
    </source>
</evidence>
<dbReference type="InterPro" id="IPR000146">
    <property type="entry name" value="FBPase_class-1"/>
</dbReference>
<evidence type="ECO:0000256" key="10">
    <source>
        <dbReference type="ARBA" id="ARBA00024331"/>
    </source>
</evidence>
<evidence type="ECO:0000256" key="9">
    <source>
        <dbReference type="ARBA" id="ARBA00023277"/>
    </source>
</evidence>
<dbReference type="CDD" id="cd00354">
    <property type="entry name" value="FBPase"/>
    <property type="match status" value="1"/>
</dbReference>
<protein>
    <recommendedName>
        <fullName evidence="5">fructose-bisphosphatase</fullName>
        <ecNumber evidence="5">3.1.3.11</ecNumber>
    </recommendedName>
    <alternativeName>
        <fullName evidence="11">D-fructose-1,6-bisphosphate 1-phosphohydrolase</fullName>
    </alternativeName>
</protein>
<evidence type="ECO:0000256" key="7">
    <source>
        <dbReference type="ARBA" id="ARBA00022801"/>
    </source>
</evidence>
<evidence type="ECO:0000256" key="6">
    <source>
        <dbReference type="ARBA" id="ARBA00022723"/>
    </source>
</evidence>
<evidence type="ECO:0000256" key="8">
    <source>
        <dbReference type="ARBA" id="ARBA00022842"/>
    </source>
</evidence>